<reference evidence="3" key="1">
    <citation type="submission" date="2016-10" db="EMBL/GenBank/DDBJ databases">
        <authorList>
            <person name="Varghese N."/>
            <person name="Submissions S."/>
        </authorList>
    </citation>
    <scope>NUCLEOTIDE SEQUENCE [LARGE SCALE GENOMIC DNA]</scope>
    <source>
        <strain evidence="3">DSM 43163</strain>
    </source>
</reference>
<sequence>MKWINHEGSWRPVLAPVPGRGHLADLPPAAGPRPQAVAHGARLVIVNTGPTPYDEIADAVPHGPIGHTLPRPVERALGDRRVTDSGS</sequence>
<keyword evidence="3" id="KW-1185">Reference proteome</keyword>
<dbReference type="RefSeq" id="WP_200827335.1">
    <property type="nucleotide sequence ID" value="NZ_FNVO01000008.1"/>
</dbReference>
<evidence type="ECO:0000313" key="2">
    <source>
        <dbReference type="EMBL" id="SEG65547.1"/>
    </source>
</evidence>
<dbReference type="EMBL" id="FNVO01000008">
    <property type="protein sequence ID" value="SEG65547.1"/>
    <property type="molecule type" value="Genomic_DNA"/>
</dbReference>
<feature type="region of interest" description="Disordered" evidence="1">
    <location>
        <begin position="64"/>
        <end position="87"/>
    </location>
</feature>
<evidence type="ECO:0000256" key="1">
    <source>
        <dbReference type="SAM" id="MobiDB-lite"/>
    </source>
</evidence>
<organism evidence="2 3">
    <name type="scientific">Thermomonospora echinospora</name>
    <dbReference type="NCBI Taxonomy" id="1992"/>
    <lineage>
        <taxon>Bacteria</taxon>
        <taxon>Bacillati</taxon>
        <taxon>Actinomycetota</taxon>
        <taxon>Actinomycetes</taxon>
        <taxon>Streptosporangiales</taxon>
        <taxon>Thermomonosporaceae</taxon>
        <taxon>Thermomonospora</taxon>
    </lineage>
</organism>
<feature type="compositionally biased region" description="Basic and acidic residues" evidence="1">
    <location>
        <begin position="72"/>
        <end position="87"/>
    </location>
</feature>
<dbReference type="Gene3D" id="3.40.50.1220">
    <property type="entry name" value="TPP-binding domain"/>
    <property type="match status" value="1"/>
</dbReference>
<dbReference type="SUPFAM" id="SSF52467">
    <property type="entry name" value="DHS-like NAD/FAD-binding domain"/>
    <property type="match status" value="1"/>
</dbReference>
<accession>A0A1H6BYK8</accession>
<dbReference type="InterPro" id="IPR029035">
    <property type="entry name" value="DHS-like_NAD/FAD-binding_dom"/>
</dbReference>
<name>A0A1H6BYK8_9ACTN</name>
<proteinExistence type="predicted"/>
<dbReference type="Proteomes" id="UP000236723">
    <property type="component" value="Unassembled WGS sequence"/>
</dbReference>
<evidence type="ECO:0000313" key="3">
    <source>
        <dbReference type="Proteomes" id="UP000236723"/>
    </source>
</evidence>
<gene>
    <name evidence="2" type="ORF">SAMN04489712_108114</name>
</gene>
<protein>
    <submittedName>
        <fullName evidence="2">Uncharacterized protein</fullName>
    </submittedName>
</protein>
<dbReference type="AlphaFoldDB" id="A0A1H6BYK8"/>